<accession>A0AAD9JNP9</accession>
<evidence type="ECO:0000256" key="3">
    <source>
        <dbReference type="SAM" id="MobiDB-lite"/>
    </source>
</evidence>
<evidence type="ECO:0000256" key="2">
    <source>
        <dbReference type="PROSITE-ProRule" id="PRU00104"/>
    </source>
</evidence>
<evidence type="ECO:0000259" key="5">
    <source>
        <dbReference type="PROSITE" id="PS51284"/>
    </source>
</evidence>
<dbReference type="PANTHER" id="PTHR46654">
    <property type="entry name" value="E3 UBIQUITIN-PROTEIN LIGASE HECTD3"/>
    <property type="match status" value="1"/>
</dbReference>
<dbReference type="EMBL" id="JAODUP010000209">
    <property type="protein sequence ID" value="KAK2156588.1"/>
    <property type="molecule type" value="Genomic_DNA"/>
</dbReference>
<comment type="caution">
    <text evidence="6">The sequence shown here is derived from an EMBL/GenBank/DDBJ whole genome shotgun (WGS) entry which is preliminary data.</text>
</comment>
<feature type="region of interest" description="Disordered" evidence="3">
    <location>
        <begin position="244"/>
        <end position="274"/>
    </location>
</feature>
<protein>
    <recommendedName>
        <fullName evidence="8">E3 ubiquitin-protein ligase HECTD3</fullName>
    </recommendedName>
</protein>
<dbReference type="SMART" id="SM01337">
    <property type="entry name" value="APC10"/>
    <property type="match status" value="1"/>
</dbReference>
<evidence type="ECO:0000313" key="7">
    <source>
        <dbReference type="Proteomes" id="UP001208570"/>
    </source>
</evidence>
<sequence>METRYGQLNSARKRLARIRCLDHCVTCLRECKPLPKSLCYVPKEVKYKVTKTTRIPLYRSPGPDNHELSSLIIFVPNIHVVNEDTTKSQNNTDKYPVLVTSGEEVCNSQGQWARFLKYTKPDGTNHGYEKYEGTTWLLLCSACSGSADTSLLERIIESHQPVAHQLLCGVKQTVLNNWESVVEYTSSVLITSPPTILPSDPDAVERLSTVPPNWTLHHDEDLGQFLCHHLDSSKEHQGTVSSYVESIKVSSTSEEDEGPDNLTDGDPDTYWESDGNQGDHCITLTMKKSIIIKIKKVEMVVLCGYLTELVEQESDGYEEVDGGFCFGTRIVVKGGDENCMKQLNDVSVDQKIYGPSDIVILEDQIDYHPVIQIWIKEYDGIDTRIHSIKMKSSKELQLGLNKDLFSAENLVRFPKLETYDANILYRRALVLQRFVSLIDSVLPYIVPTWEYSIGSVTSVKLVRQLLPMSKKRNSLIDRFLKESESGQHLSIKRLFINRLSAAEHRADPSQDPLCKNSVFCQVFEGLKPRERTEKPLHYRWSTRFDQWWECKFIGEGIIDQGGGFRDSLSEIADELCPSSGDVPIPLPYFIRSPNQVLSLPPFIWKKLSEENVTWMRDYITVDESEVRIIENMDMMNEQDFDAYFSEERTWMTVLSNGTLVPLIPDGVDKVVQYGDRHEYSELVKATRMSESDQQIDAIKRGLLSVVPKAVLDLLTWQELEKRVCGNPDITIETLKRSAHYEDIEDDDTQVKYMWEALTAFSVEDRSRFLRFVTGRRRLPAPLYICQGKGVDTLPESSTCSNTLFLPNYTSAKVAEEKLRYASYNCIAIDTDMSPWDT</sequence>
<dbReference type="InterPro" id="IPR000569">
    <property type="entry name" value="HECT_dom"/>
</dbReference>
<keyword evidence="7" id="KW-1185">Reference proteome</keyword>
<proteinExistence type="predicted"/>
<dbReference type="SUPFAM" id="SSF49785">
    <property type="entry name" value="Galactose-binding domain-like"/>
    <property type="match status" value="1"/>
</dbReference>
<dbReference type="Pfam" id="PF00632">
    <property type="entry name" value="HECT"/>
    <property type="match status" value="1"/>
</dbReference>
<name>A0AAD9JNP9_9ANNE</name>
<dbReference type="PANTHER" id="PTHR46654:SF1">
    <property type="entry name" value="E3 UBIQUITIN-PROTEIN LIGASE HECTD3"/>
    <property type="match status" value="1"/>
</dbReference>
<feature type="compositionally biased region" description="Acidic residues" evidence="3">
    <location>
        <begin position="253"/>
        <end position="271"/>
    </location>
</feature>
<dbReference type="GO" id="GO:0043161">
    <property type="term" value="P:proteasome-mediated ubiquitin-dependent protein catabolic process"/>
    <property type="evidence" value="ECO:0007669"/>
    <property type="project" value="TreeGrafter"/>
</dbReference>
<dbReference type="GO" id="GO:0004842">
    <property type="term" value="F:ubiquitin-protein transferase activity"/>
    <property type="evidence" value="ECO:0007669"/>
    <property type="project" value="InterPro"/>
</dbReference>
<organism evidence="6 7">
    <name type="scientific">Paralvinella palmiformis</name>
    <dbReference type="NCBI Taxonomy" id="53620"/>
    <lineage>
        <taxon>Eukaryota</taxon>
        <taxon>Metazoa</taxon>
        <taxon>Spiralia</taxon>
        <taxon>Lophotrochozoa</taxon>
        <taxon>Annelida</taxon>
        <taxon>Polychaeta</taxon>
        <taxon>Sedentaria</taxon>
        <taxon>Canalipalpata</taxon>
        <taxon>Terebellida</taxon>
        <taxon>Terebelliformia</taxon>
        <taxon>Alvinellidae</taxon>
        <taxon>Paralvinella</taxon>
    </lineage>
</organism>
<evidence type="ECO:0000313" key="6">
    <source>
        <dbReference type="EMBL" id="KAK2156588.1"/>
    </source>
</evidence>
<feature type="domain" description="DOC" evidence="5">
    <location>
        <begin position="217"/>
        <end position="417"/>
    </location>
</feature>
<dbReference type="PROSITE" id="PS50237">
    <property type="entry name" value="HECT"/>
    <property type="match status" value="1"/>
</dbReference>
<dbReference type="InterPro" id="IPR042469">
    <property type="entry name" value="HECTD3"/>
</dbReference>
<evidence type="ECO:0000259" key="4">
    <source>
        <dbReference type="PROSITE" id="PS50237"/>
    </source>
</evidence>
<dbReference type="PROSITE" id="PS51284">
    <property type="entry name" value="DOC"/>
    <property type="match status" value="1"/>
</dbReference>
<dbReference type="Proteomes" id="UP001208570">
    <property type="component" value="Unassembled WGS sequence"/>
</dbReference>
<dbReference type="InterPro" id="IPR035983">
    <property type="entry name" value="Hect_E3_ubiquitin_ligase"/>
</dbReference>
<reference evidence="6" key="1">
    <citation type="journal article" date="2023" name="Mol. Biol. Evol.">
        <title>Third-Generation Sequencing Reveals the Adaptive Role of the Epigenome in Three Deep-Sea Polychaetes.</title>
        <authorList>
            <person name="Perez M."/>
            <person name="Aroh O."/>
            <person name="Sun Y."/>
            <person name="Lan Y."/>
            <person name="Juniper S.K."/>
            <person name="Young C.R."/>
            <person name="Angers B."/>
            <person name="Qian P.Y."/>
        </authorList>
    </citation>
    <scope>NUCLEOTIDE SEQUENCE</scope>
    <source>
        <strain evidence="6">P08H-3</strain>
    </source>
</reference>
<keyword evidence="1 2" id="KW-0833">Ubl conjugation pathway</keyword>
<dbReference type="SUPFAM" id="SSF56204">
    <property type="entry name" value="Hect, E3 ligase catalytic domain"/>
    <property type="match status" value="1"/>
</dbReference>
<dbReference type="Gene3D" id="3.30.2410.10">
    <property type="entry name" value="Hect, E3 ligase catalytic domain"/>
    <property type="match status" value="1"/>
</dbReference>
<dbReference type="Gene3D" id="2.60.120.260">
    <property type="entry name" value="Galactose-binding domain-like"/>
    <property type="match status" value="1"/>
</dbReference>
<evidence type="ECO:0008006" key="8">
    <source>
        <dbReference type="Google" id="ProtNLM"/>
    </source>
</evidence>
<feature type="domain" description="HECT" evidence="4">
    <location>
        <begin position="597"/>
        <end position="833"/>
    </location>
</feature>
<dbReference type="AlphaFoldDB" id="A0AAD9JNP9"/>
<feature type="active site" description="Glycyl thioester intermediate" evidence="2">
    <location>
        <position position="799"/>
    </location>
</feature>
<dbReference type="InterPro" id="IPR008979">
    <property type="entry name" value="Galactose-bd-like_sf"/>
</dbReference>
<evidence type="ECO:0000256" key="1">
    <source>
        <dbReference type="ARBA" id="ARBA00022786"/>
    </source>
</evidence>
<dbReference type="SMART" id="SM00119">
    <property type="entry name" value="HECTc"/>
    <property type="match status" value="1"/>
</dbReference>
<dbReference type="InterPro" id="IPR004939">
    <property type="entry name" value="APC_su10/DOC_dom"/>
</dbReference>
<gene>
    <name evidence="6" type="ORF">LSH36_209g02031</name>
</gene>